<sequence length="635" mass="70297">MSTRSTPAIYTGFWIEWNEGRIKGATLTLSNRHGAYLIAFLALFVHIAGSSFWRLSSFFLFRRRTHPGLHDKSALQQQAILRNGSSAFTALRRLATAAVLARPRQMAQRWGLLTWAIVSFAGFLAASTLSSKVSFKRSNVLLEPTNCGRWWEFGFNRPGGYGVASASAFVQLMVEQAATTQLRTTSHQYASVCGSDTTPRDHCLWFARNPIAFSTNLHAPCPFHPSICLAGKAFSVDSGWINSDVELGINGYPEDRIKMRINKTCAPLKRDGYTKMYDSTNISSIIVPPVTPAQLFDFPTASSNFEAFFYGPQVGLSNATFIYDSAARMRLDGESNTVWRYLLNTEVYQGCAPFSRAECASTFQPIPELLGSSQDITLIFLSSDVQYLGPVTDPWFDAQICDPARLFPDVTVCQRSSPTTVLGCVEETEMCADGTTEGSKCVKLQANGLPYDQNAPGWPNLTQLLNLSPRQASIASRLQDASYRSGLVDIVLAMGPANLLALQKLGAAYGTPLPEDQWTKEVENWFNTALVNMQLYNTQFVTGWQNAEANSHVTPPAEAEAWMCNAQVVQSNAFSSFSVLGLCTILAIGGVLITLELCLPRVWHRFVPSTPLNTYRKKDWEEFDLLEMTKEVVEK</sequence>
<feature type="transmembrane region" description="Helical" evidence="1">
    <location>
        <begin position="110"/>
        <end position="129"/>
    </location>
</feature>
<accession>A0A6A6PKA8</accession>
<evidence type="ECO:0000256" key="1">
    <source>
        <dbReference type="SAM" id="Phobius"/>
    </source>
</evidence>
<proteinExistence type="predicted"/>
<dbReference type="RefSeq" id="XP_033587012.1">
    <property type="nucleotide sequence ID" value="XM_033734304.1"/>
</dbReference>
<reference evidence="2" key="1">
    <citation type="journal article" date="2020" name="Stud. Mycol.">
        <title>101 Dothideomycetes genomes: a test case for predicting lifestyles and emergence of pathogens.</title>
        <authorList>
            <person name="Haridas S."/>
            <person name="Albert R."/>
            <person name="Binder M."/>
            <person name="Bloem J."/>
            <person name="Labutti K."/>
            <person name="Salamov A."/>
            <person name="Andreopoulos B."/>
            <person name="Baker S."/>
            <person name="Barry K."/>
            <person name="Bills G."/>
            <person name="Bluhm B."/>
            <person name="Cannon C."/>
            <person name="Castanera R."/>
            <person name="Culley D."/>
            <person name="Daum C."/>
            <person name="Ezra D."/>
            <person name="Gonzalez J."/>
            <person name="Henrissat B."/>
            <person name="Kuo A."/>
            <person name="Liang C."/>
            <person name="Lipzen A."/>
            <person name="Lutzoni F."/>
            <person name="Magnuson J."/>
            <person name="Mondo S."/>
            <person name="Nolan M."/>
            <person name="Ohm R."/>
            <person name="Pangilinan J."/>
            <person name="Park H.-J."/>
            <person name="Ramirez L."/>
            <person name="Alfaro M."/>
            <person name="Sun H."/>
            <person name="Tritt A."/>
            <person name="Yoshinaga Y."/>
            <person name="Zwiers L.-H."/>
            <person name="Turgeon B."/>
            <person name="Goodwin S."/>
            <person name="Spatafora J."/>
            <person name="Crous P."/>
            <person name="Grigoriev I."/>
        </authorList>
    </citation>
    <scope>NUCLEOTIDE SEQUENCE</scope>
    <source>
        <strain evidence="2">CBS 113389</strain>
    </source>
</reference>
<keyword evidence="1" id="KW-0472">Membrane</keyword>
<dbReference type="EMBL" id="MU001639">
    <property type="protein sequence ID" value="KAF2480442.1"/>
    <property type="molecule type" value="Genomic_DNA"/>
</dbReference>
<dbReference type="OrthoDB" id="3540210at2759"/>
<name>A0A6A6PKA8_9PEZI</name>
<organism evidence="2 3">
    <name type="scientific">Neohortaea acidophila</name>
    <dbReference type="NCBI Taxonomy" id="245834"/>
    <lineage>
        <taxon>Eukaryota</taxon>
        <taxon>Fungi</taxon>
        <taxon>Dikarya</taxon>
        <taxon>Ascomycota</taxon>
        <taxon>Pezizomycotina</taxon>
        <taxon>Dothideomycetes</taxon>
        <taxon>Dothideomycetidae</taxon>
        <taxon>Mycosphaerellales</taxon>
        <taxon>Teratosphaeriaceae</taxon>
        <taxon>Neohortaea</taxon>
    </lineage>
</organism>
<evidence type="ECO:0000313" key="3">
    <source>
        <dbReference type="Proteomes" id="UP000799767"/>
    </source>
</evidence>
<dbReference type="AlphaFoldDB" id="A0A6A6PKA8"/>
<evidence type="ECO:0000313" key="2">
    <source>
        <dbReference type="EMBL" id="KAF2480442.1"/>
    </source>
</evidence>
<keyword evidence="1" id="KW-1133">Transmembrane helix</keyword>
<feature type="transmembrane region" description="Helical" evidence="1">
    <location>
        <begin position="35"/>
        <end position="55"/>
    </location>
</feature>
<feature type="transmembrane region" description="Helical" evidence="1">
    <location>
        <begin position="573"/>
        <end position="595"/>
    </location>
</feature>
<protein>
    <submittedName>
        <fullName evidence="2">Uncharacterized protein</fullName>
    </submittedName>
</protein>
<dbReference type="Proteomes" id="UP000799767">
    <property type="component" value="Unassembled WGS sequence"/>
</dbReference>
<keyword evidence="3" id="KW-1185">Reference proteome</keyword>
<gene>
    <name evidence="2" type="ORF">BDY17DRAFT_301789</name>
</gene>
<dbReference type="GeneID" id="54475306"/>
<keyword evidence="1" id="KW-0812">Transmembrane</keyword>